<dbReference type="SMART" id="SM00668">
    <property type="entry name" value="CTLH"/>
    <property type="match status" value="1"/>
</dbReference>
<dbReference type="GO" id="GO:0043161">
    <property type="term" value="P:proteasome-mediated ubiquitin-dependent protein catabolic process"/>
    <property type="evidence" value="ECO:0007669"/>
    <property type="project" value="InterPro"/>
</dbReference>
<dbReference type="InterPro" id="IPR024964">
    <property type="entry name" value="CTLH/CRA"/>
</dbReference>
<evidence type="ECO:0000256" key="4">
    <source>
        <dbReference type="ARBA" id="ARBA00022771"/>
    </source>
</evidence>
<dbReference type="InterPro" id="IPR006594">
    <property type="entry name" value="LisH"/>
</dbReference>
<dbReference type="GO" id="GO:0034657">
    <property type="term" value="C:GID complex"/>
    <property type="evidence" value="ECO:0007669"/>
    <property type="project" value="TreeGrafter"/>
</dbReference>
<evidence type="ECO:0000259" key="8">
    <source>
        <dbReference type="PROSITE" id="PS51867"/>
    </source>
</evidence>
<evidence type="ECO:0000259" key="7">
    <source>
        <dbReference type="PROSITE" id="PS50897"/>
    </source>
</evidence>
<dbReference type="GO" id="GO:0008270">
    <property type="term" value="F:zinc ion binding"/>
    <property type="evidence" value="ECO:0007669"/>
    <property type="project" value="UniProtKB-KW"/>
</dbReference>
<keyword evidence="4 6" id="KW-0863">Zinc-finger</keyword>
<feature type="zinc finger region" description="RING-Gid-type" evidence="6">
    <location>
        <begin position="310"/>
        <end position="351"/>
    </location>
</feature>
<dbReference type="InterPro" id="IPR044063">
    <property type="entry name" value="ZF_RING_GID"/>
</dbReference>
<dbReference type="FunFam" id="3.30.40.10:FF:000143">
    <property type="entry name" value="Regulator of gluconeogenesis Rmd5"/>
    <property type="match status" value="1"/>
</dbReference>
<dbReference type="SUPFAM" id="SSF57850">
    <property type="entry name" value="RING/U-box"/>
    <property type="match status" value="1"/>
</dbReference>
<reference evidence="9 10" key="1">
    <citation type="submission" date="2019-08" db="EMBL/GenBank/DDBJ databases">
        <authorList>
            <person name="Alioto T."/>
            <person name="Alioto T."/>
            <person name="Gomez Garrido J."/>
        </authorList>
    </citation>
    <scope>NUCLEOTIDE SEQUENCE [LARGE SCALE GENOMIC DNA]</scope>
</reference>
<dbReference type="PROSITE" id="PS50897">
    <property type="entry name" value="CTLH"/>
    <property type="match status" value="1"/>
</dbReference>
<organism evidence="9 10">
    <name type="scientific">Cinara cedri</name>
    <dbReference type="NCBI Taxonomy" id="506608"/>
    <lineage>
        <taxon>Eukaryota</taxon>
        <taxon>Metazoa</taxon>
        <taxon>Ecdysozoa</taxon>
        <taxon>Arthropoda</taxon>
        <taxon>Hexapoda</taxon>
        <taxon>Insecta</taxon>
        <taxon>Pterygota</taxon>
        <taxon>Neoptera</taxon>
        <taxon>Paraneoptera</taxon>
        <taxon>Hemiptera</taxon>
        <taxon>Sternorrhyncha</taxon>
        <taxon>Aphidomorpha</taxon>
        <taxon>Aphidoidea</taxon>
        <taxon>Aphididae</taxon>
        <taxon>Lachninae</taxon>
        <taxon>Cinara</taxon>
    </lineage>
</organism>
<evidence type="ECO:0000256" key="5">
    <source>
        <dbReference type="ARBA" id="ARBA00022833"/>
    </source>
</evidence>
<dbReference type="InterPro" id="IPR006595">
    <property type="entry name" value="CTLH_C"/>
</dbReference>
<evidence type="ECO:0000313" key="10">
    <source>
        <dbReference type="Proteomes" id="UP000325440"/>
    </source>
</evidence>
<evidence type="ECO:0000256" key="1">
    <source>
        <dbReference type="ARBA" id="ARBA00004496"/>
    </source>
</evidence>
<dbReference type="GO" id="GO:0005737">
    <property type="term" value="C:cytoplasm"/>
    <property type="evidence" value="ECO:0007669"/>
    <property type="project" value="UniProtKB-SubCell"/>
</dbReference>
<dbReference type="EMBL" id="CABPRJ010001432">
    <property type="protein sequence ID" value="VVC36299.1"/>
    <property type="molecule type" value="Genomic_DNA"/>
</dbReference>
<dbReference type="GO" id="GO:0061630">
    <property type="term" value="F:ubiquitin protein ligase activity"/>
    <property type="evidence" value="ECO:0007669"/>
    <property type="project" value="InterPro"/>
</dbReference>
<dbReference type="PROSITE" id="PS51867">
    <property type="entry name" value="ZF_RING_GID"/>
    <property type="match status" value="1"/>
</dbReference>
<gene>
    <name evidence="9" type="ORF">CINCED_3A001383</name>
</gene>
<dbReference type="PANTHER" id="PTHR12170:SF3">
    <property type="entry name" value="GH10162P"/>
    <property type="match status" value="1"/>
</dbReference>
<dbReference type="Proteomes" id="UP000325440">
    <property type="component" value="Unassembled WGS sequence"/>
</dbReference>
<dbReference type="OrthoDB" id="1933281at2759"/>
<evidence type="ECO:0000313" key="9">
    <source>
        <dbReference type="EMBL" id="VVC36299.1"/>
    </source>
</evidence>
<feature type="domain" description="RING-Gid-type" evidence="8">
    <location>
        <begin position="310"/>
        <end position="351"/>
    </location>
</feature>
<dbReference type="Pfam" id="PF10607">
    <property type="entry name" value="CTLH"/>
    <property type="match status" value="1"/>
</dbReference>
<proteinExistence type="predicted"/>
<protein>
    <submittedName>
        <fullName evidence="9">CTLH, C-terminal LisH motif,Zinc finger, RING/FYVE/PHD-type,CTLH/CRA C-terminal to LisH motif</fullName>
    </submittedName>
</protein>
<dbReference type="PANTHER" id="PTHR12170">
    <property type="entry name" value="MACROPHAGE ERYTHROBLAST ATTACHER-RELATED"/>
    <property type="match status" value="1"/>
</dbReference>
<keyword evidence="5" id="KW-0862">Zinc</keyword>
<dbReference type="PROSITE" id="PS50896">
    <property type="entry name" value="LISH"/>
    <property type="match status" value="1"/>
</dbReference>
<keyword evidence="10" id="KW-1185">Reference proteome</keyword>
<dbReference type="AlphaFoldDB" id="A0A5E4MXR7"/>
<keyword evidence="3" id="KW-0479">Metal-binding</keyword>
<evidence type="ECO:0000256" key="3">
    <source>
        <dbReference type="ARBA" id="ARBA00022723"/>
    </source>
</evidence>
<comment type="subcellular location">
    <subcellularLocation>
        <location evidence="1">Cytoplasm</location>
    </subcellularLocation>
</comment>
<dbReference type="InterPro" id="IPR027370">
    <property type="entry name" value="Znf-RING_euk"/>
</dbReference>
<evidence type="ECO:0000256" key="2">
    <source>
        <dbReference type="ARBA" id="ARBA00022490"/>
    </source>
</evidence>
<name>A0A5E4MXR7_9HEMI</name>
<dbReference type="GO" id="GO:0005634">
    <property type="term" value="C:nucleus"/>
    <property type="evidence" value="ECO:0007669"/>
    <property type="project" value="TreeGrafter"/>
</dbReference>
<keyword evidence="2" id="KW-0963">Cytoplasm</keyword>
<evidence type="ECO:0000256" key="6">
    <source>
        <dbReference type="PROSITE-ProRule" id="PRU01215"/>
    </source>
</evidence>
<dbReference type="Pfam" id="PF13445">
    <property type="entry name" value="zf-RING_UBOX"/>
    <property type="match status" value="1"/>
</dbReference>
<feature type="domain" description="CTLH" evidence="7">
    <location>
        <begin position="148"/>
        <end position="205"/>
    </location>
</feature>
<dbReference type="InterPro" id="IPR045098">
    <property type="entry name" value="Fyv10_fam"/>
</dbReference>
<sequence length="365" mass="41937">MEACQAVEAEIEKLLAKYNKFGPKWQYQLQRFISTLERYKREIDSNSGEIDKCAISSTILQMKLAVKDISNEHRRWHSDVSRIGKTIDKNFVADYTEASNKKVFKTDQEKELLNKIICMHLFRDSKWEVAEEFLKETGISVDDEQKQRYLNLNHIVDSLKRQDPTPAFEWVQQNKAQLDAKKSDLEFKLHQIVFLDILSRDQYEAVVYARAHFNRFVEKHGDIQSTMGMILFPPNLAKMRSDVIDLFIKDSCLGDDDLLSVCVNVGCSALPALLDIKQAICRDVGGVWNENDELPIKIDTGFAYHSVFACPILRTRCGSSNPPMMLVCGHVISKDALNKLERSGRLKCPYCPKEQLPSEARQIHF</sequence>
<accession>A0A5E4MXR7</accession>